<dbReference type="SUPFAM" id="SSF53474">
    <property type="entry name" value="alpha/beta-Hydrolases"/>
    <property type="match status" value="1"/>
</dbReference>
<dbReference type="Gene3D" id="3.40.50.1820">
    <property type="entry name" value="alpha/beta hydrolase"/>
    <property type="match status" value="1"/>
</dbReference>
<dbReference type="InterPro" id="IPR029058">
    <property type="entry name" value="AB_hydrolase_fold"/>
</dbReference>
<sequence length="316" mass="32157">MTRLVLVHGRDNQGLDAEQLDRTWTEVLDAGLAAAGSGVVVRDADTAFVYYGDTLAALVGGATTPPPVTVHAVGAARDGDAAWSTAEAAEEAAFVAAVAEEVLRAAGATVPVRPEGSGPGGVEGDVGAWLNLLLSALDRSVPGLSGAVVALLARDVWAYLHDDAVRTTIDDALAAAIPTDGSVVVVAHSLGSVVAYAVLREHPDAARWDVPLLLTLGSPLAVRAIRDVLAARAPLRVPAPVRRWVAARDPRDALALHGLGPAAFPLDPASPGIEELVVANAAPGHHAAAVVLDGARPAGYLAVPEVARTVADALDA</sequence>
<accession>A0A1N6Q3A9</accession>
<proteinExistence type="predicted"/>
<dbReference type="Proteomes" id="UP000186235">
    <property type="component" value="Unassembled WGS sequence"/>
</dbReference>
<gene>
    <name evidence="1" type="ORF">SAMN05518682_1301</name>
</gene>
<dbReference type="RefSeq" id="WP_143311066.1">
    <property type="nucleotide sequence ID" value="NZ_FTMI01000002.1"/>
</dbReference>
<evidence type="ECO:0000313" key="2">
    <source>
        <dbReference type="Proteomes" id="UP000186235"/>
    </source>
</evidence>
<dbReference type="EMBL" id="FTMI01000002">
    <property type="protein sequence ID" value="SIQ11061.1"/>
    <property type="molecule type" value="Genomic_DNA"/>
</dbReference>
<reference evidence="2" key="1">
    <citation type="submission" date="2017-01" db="EMBL/GenBank/DDBJ databases">
        <authorList>
            <person name="Varghese N."/>
            <person name="Submissions S."/>
        </authorList>
    </citation>
    <scope>NUCLEOTIDE SEQUENCE [LARGE SCALE GENOMIC DNA]</scope>
    <source>
        <strain evidence="2">3bp</strain>
    </source>
</reference>
<name>A0A1N6Q3A9_9MICO</name>
<evidence type="ECO:0000313" key="1">
    <source>
        <dbReference type="EMBL" id="SIQ11061.1"/>
    </source>
</evidence>
<protein>
    <submittedName>
        <fullName evidence="1">Uncharacterized protein</fullName>
    </submittedName>
</protein>
<organism evidence="1 2">
    <name type="scientific">Cellulosimicrobium aquatile</name>
    <dbReference type="NCBI Taxonomy" id="1612203"/>
    <lineage>
        <taxon>Bacteria</taxon>
        <taxon>Bacillati</taxon>
        <taxon>Actinomycetota</taxon>
        <taxon>Actinomycetes</taxon>
        <taxon>Micrococcales</taxon>
        <taxon>Promicromonosporaceae</taxon>
        <taxon>Cellulosimicrobium</taxon>
    </lineage>
</organism>
<dbReference type="AlphaFoldDB" id="A0A1N6Q3A9"/>
<keyword evidence="2" id="KW-1185">Reference proteome</keyword>